<keyword evidence="1" id="KW-0472">Membrane</keyword>
<keyword evidence="1" id="KW-0812">Transmembrane</keyword>
<protein>
    <submittedName>
        <fullName evidence="2">Uncharacterized protein</fullName>
    </submittedName>
</protein>
<feature type="non-terminal residue" evidence="2">
    <location>
        <position position="1"/>
    </location>
</feature>
<dbReference type="EMBL" id="BARU01026075">
    <property type="protein sequence ID" value="GAH73841.1"/>
    <property type="molecule type" value="Genomic_DNA"/>
</dbReference>
<gene>
    <name evidence="2" type="ORF">S03H2_41931</name>
</gene>
<evidence type="ECO:0000313" key="2">
    <source>
        <dbReference type="EMBL" id="GAH73841.1"/>
    </source>
</evidence>
<feature type="transmembrane region" description="Helical" evidence="1">
    <location>
        <begin position="9"/>
        <end position="27"/>
    </location>
</feature>
<accession>X1HUI6</accession>
<dbReference type="AlphaFoldDB" id="X1HUI6"/>
<name>X1HUI6_9ZZZZ</name>
<evidence type="ECO:0000256" key="1">
    <source>
        <dbReference type="SAM" id="Phobius"/>
    </source>
</evidence>
<feature type="transmembrane region" description="Helical" evidence="1">
    <location>
        <begin position="33"/>
        <end position="52"/>
    </location>
</feature>
<organism evidence="2">
    <name type="scientific">marine sediment metagenome</name>
    <dbReference type="NCBI Taxonomy" id="412755"/>
    <lineage>
        <taxon>unclassified sequences</taxon>
        <taxon>metagenomes</taxon>
        <taxon>ecological metagenomes</taxon>
    </lineage>
</organism>
<keyword evidence="1" id="KW-1133">Transmembrane helix</keyword>
<sequence>AFVIRYQSYIPVVVFAIIGFFIFQTIIPAPIIGIVLGLIVLVGGTVVFRLFVRDRSY</sequence>
<reference evidence="2" key="1">
    <citation type="journal article" date="2014" name="Front. Microbiol.">
        <title>High frequency of phylogenetically diverse reductive dehalogenase-homologous genes in deep subseafloor sedimentary metagenomes.</title>
        <authorList>
            <person name="Kawai M."/>
            <person name="Futagami T."/>
            <person name="Toyoda A."/>
            <person name="Takaki Y."/>
            <person name="Nishi S."/>
            <person name="Hori S."/>
            <person name="Arai W."/>
            <person name="Tsubouchi T."/>
            <person name="Morono Y."/>
            <person name="Uchiyama I."/>
            <person name="Ito T."/>
            <person name="Fujiyama A."/>
            <person name="Inagaki F."/>
            <person name="Takami H."/>
        </authorList>
    </citation>
    <scope>NUCLEOTIDE SEQUENCE</scope>
    <source>
        <strain evidence="2">Expedition CK06-06</strain>
    </source>
</reference>
<proteinExistence type="predicted"/>
<comment type="caution">
    <text evidence="2">The sequence shown here is derived from an EMBL/GenBank/DDBJ whole genome shotgun (WGS) entry which is preliminary data.</text>
</comment>